<comment type="caution">
    <text evidence="2">The sequence shown here is derived from an EMBL/GenBank/DDBJ whole genome shotgun (WGS) entry which is preliminary data.</text>
</comment>
<feature type="transmembrane region" description="Helical" evidence="1">
    <location>
        <begin position="6"/>
        <end position="24"/>
    </location>
</feature>
<feature type="transmembrane region" description="Helical" evidence="1">
    <location>
        <begin position="262"/>
        <end position="281"/>
    </location>
</feature>
<feature type="transmembrane region" description="Helical" evidence="1">
    <location>
        <begin position="224"/>
        <end position="247"/>
    </location>
</feature>
<reference evidence="2 3" key="1">
    <citation type="submission" date="2021-10" db="EMBL/GenBank/DDBJ databases">
        <title>Lutispora strain m25 sp. nov., a thermophilic, non-spore-forming bacterium isolated from a lab-scale methanogenic bioreactor digesting anaerobic sludge.</title>
        <authorList>
            <person name="El Houari A."/>
            <person name="Mcdonald J."/>
        </authorList>
    </citation>
    <scope>NUCLEOTIDE SEQUENCE [LARGE SCALE GENOMIC DNA]</scope>
    <source>
        <strain evidence="3">m25</strain>
    </source>
</reference>
<dbReference type="Proteomes" id="UP001651880">
    <property type="component" value="Unassembled WGS sequence"/>
</dbReference>
<feature type="transmembrane region" description="Helical" evidence="1">
    <location>
        <begin position="156"/>
        <end position="178"/>
    </location>
</feature>
<feature type="transmembrane region" description="Helical" evidence="1">
    <location>
        <begin position="184"/>
        <end position="204"/>
    </location>
</feature>
<feature type="transmembrane region" description="Helical" evidence="1">
    <location>
        <begin position="293"/>
        <end position="313"/>
    </location>
</feature>
<keyword evidence="1" id="KW-0812">Transmembrane</keyword>
<keyword evidence="1" id="KW-0472">Membrane</keyword>
<gene>
    <name evidence="2" type="ORF">LJD61_08465</name>
</gene>
<evidence type="ECO:0000313" key="2">
    <source>
        <dbReference type="EMBL" id="MCQ1529585.1"/>
    </source>
</evidence>
<dbReference type="Pfam" id="PF04143">
    <property type="entry name" value="Sulf_transp"/>
    <property type="match status" value="1"/>
</dbReference>
<proteinExistence type="predicted"/>
<keyword evidence="1" id="KW-1133">Transmembrane helix</keyword>
<organism evidence="2 3">
    <name type="scientific">Lutispora saccharofermentans</name>
    <dbReference type="NCBI Taxonomy" id="3024236"/>
    <lineage>
        <taxon>Bacteria</taxon>
        <taxon>Bacillati</taxon>
        <taxon>Bacillota</taxon>
        <taxon>Clostridia</taxon>
        <taxon>Lutisporales</taxon>
        <taxon>Lutisporaceae</taxon>
        <taxon>Lutispora</taxon>
    </lineage>
</organism>
<sequence>MKENKGIIFTGAVVGIIAVLLVKLGNPGNMGFCIACFIRDIAGALGLHRAEVVQYVRPEIIGLVIGAFLMAIAGKEFSVRGGSAPFSRFILGFIVMVGALMFLGCPLRMILRLAGGDLNAIVGLAGFTAGIFLGIVFLNKGFSLKRTYSLPTFEGLLFPGVIAALFVILLAVPSLLIFSEKGPGAAHAPIIAALAAGLIVGALAQKTRLCTVGGIRDLILFKDWHLISGFIAILAAALIGSIILGQFKLGFAAQPIAHTDGLWNFLGMALAGFGSVLLGGCPLRQLILASEGNIDSVITIMGLTFGAAFAHNFKLASSANGPTPNGQIAVVLGFIVVFAIAYFNIEKSADLKMKEDVQIEA</sequence>
<dbReference type="RefSeq" id="WP_255227099.1">
    <property type="nucleotide sequence ID" value="NZ_JAJEKE010000006.1"/>
</dbReference>
<feature type="transmembrane region" description="Helical" evidence="1">
    <location>
        <begin position="60"/>
        <end position="77"/>
    </location>
</feature>
<feature type="transmembrane region" description="Helical" evidence="1">
    <location>
        <begin position="325"/>
        <end position="345"/>
    </location>
</feature>
<feature type="transmembrane region" description="Helical" evidence="1">
    <location>
        <begin position="89"/>
        <end position="109"/>
    </location>
</feature>
<name>A0ABT1NEA2_9FIRM</name>
<dbReference type="InterPro" id="IPR026366">
    <property type="entry name" value="Seleno_YedE"/>
</dbReference>
<protein>
    <submittedName>
        <fullName evidence="2">YedE-related selenium metabolism membrane protein</fullName>
    </submittedName>
</protein>
<evidence type="ECO:0000313" key="3">
    <source>
        <dbReference type="Proteomes" id="UP001651880"/>
    </source>
</evidence>
<feature type="transmembrane region" description="Helical" evidence="1">
    <location>
        <begin position="121"/>
        <end position="144"/>
    </location>
</feature>
<accession>A0ABT1NEA2</accession>
<evidence type="ECO:0000256" key="1">
    <source>
        <dbReference type="SAM" id="Phobius"/>
    </source>
</evidence>
<dbReference type="NCBIfam" id="TIGR04112">
    <property type="entry name" value="seleno_YedE"/>
    <property type="match status" value="1"/>
</dbReference>
<dbReference type="EMBL" id="JAJEKE010000006">
    <property type="protein sequence ID" value="MCQ1529585.1"/>
    <property type="molecule type" value="Genomic_DNA"/>
</dbReference>
<dbReference type="InterPro" id="IPR007272">
    <property type="entry name" value="Sulf_transp_TsuA/YedE"/>
</dbReference>
<keyword evidence="3" id="KW-1185">Reference proteome</keyword>